<dbReference type="OrthoDB" id="425925at2759"/>
<evidence type="ECO:0000313" key="7">
    <source>
        <dbReference type="Proteomes" id="UP000746747"/>
    </source>
</evidence>
<feature type="coiled-coil region" evidence="4">
    <location>
        <begin position="34"/>
        <end position="82"/>
    </location>
</feature>
<evidence type="ECO:0000256" key="2">
    <source>
        <dbReference type="ARBA" id="ARBA00023034"/>
    </source>
</evidence>
<dbReference type="GO" id="GO:0006888">
    <property type="term" value="P:endoplasmic reticulum to Golgi vesicle-mediated transport"/>
    <property type="evidence" value="ECO:0007669"/>
    <property type="project" value="TreeGrafter"/>
</dbReference>
<evidence type="ECO:0000256" key="1">
    <source>
        <dbReference type="ARBA" id="ARBA00004555"/>
    </source>
</evidence>
<dbReference type="EMBL" id="CAKAEH010001925">
    <property type="protein sequence ID" value="CAG9540253.1"/>
    <property type="molecule type" value="Genomic_DNA"/>
</dbReference>
<feature type="coiled-coil region" evidence="4">
    <location>
        <begin position="1082"/>
        <end position="1151"/>
    </location>
</feature>
<dbReference type="PROSITE" id="PS50913">
    <property type="entry name" value="GRIP"/>
    <property type="match status" value="1"/>
</dbReference>
<proteinExistence type="predicted"/>
<keyword evidence="3 4" id="KW-0175">Coiled coil</keyword>
<dbReference type="GO" id="GO:0031267">
    <property type="term" value="F:small GTPase binding"/>
    <property type="evidence" value="ECO:0007669"/>
    <property type="project" value="TreeGrafter"/>
</dbReference>
<name>A0A8J2MUG8_9BILA</name>
<protein>
    <recommendedName>
        <fullName evidence="5">GRIP domain-containing protein</fullName>
    </recommendedName>
</protein>
<feature type="coiled-coil region" evidence="4">
    <location>
        <begin position="684"/>
        <end position="714"/>
    </location>
</feature>
<dbReference type="InterPro" id="IPR000237">
    <property type="entry name" value="GRIP_dom"/>
</dbReference>
<feature type="domain" description="GRIP" evidence="5">
    <location>
        <begin position="1156"/>
        <end position="1205"/>
    </location>
</feature>
<organism evidence="6 7">
    <name type="scientific">Cercopithifilaria johnstoni</name>
    <dbReference type="NCBI Taxonomy" id="2874296"/>
    <lineage>
        <taxon>Eukaryota</taxon>
        <taxon>Metazoa</taxon>
        <taxon>Ecdysozoa</taxon>
        <taxon>Nematoda</taxon>
        <taxon>Chromadorea</taxon>
        <taxon>Rhabditida</taxon>
        <taxon>Spirurina</taxon>
        <taxon>Spiruromorpha</taxon>
        <taxon>Filarioidea</taxon>
        <taxon>Onchocercidae</taxon>
        <taxon>Cercopithifilaria</taxon>
    </lineage>
</organism>
<feature type="coiled-coil region" evidence="4">
    <location>
        <begin position="1015"/>
        <end position="1042"/>
    </location>
</feature>
<gene>
    <name evidence="6" type="ORF">CJOHNSTONI_LOCUS9785</name>
</gene>
<sequence length="1333" mass="154181">MSSWLRNIQGQLSEFASEVLNEATEEVNDPESELQVVRKKLLEAEKELNTEKENVHRLKKKIDCLEEELYAKNLELETINEKYTGVIESRDIQIRVLQAELERTHHSIQESSNDGDDDGLFPANNAHVARMRDEIHQLRKEAAHWKRLVNEQSEKSDALKISELEHNLAEQKTKFENEVAALIIAHNETVAELKSLNQEDRNANEKAENSERYTEQHILENDICKEQIHLLTEERNLLLEKIKSMQEENELQADQVDKLTFQAVDKVLSEGMNELEQQRENLQKQLDVTRREIAEKNSEISQLQTEVGEVHRLIDIQREKFDDEITNEREQSRAKIEKLQREVENLQLLANSNDKDGDSEKSKMAETIEELNKQIVMWQKQAEVSESRSKEQTALDRELEKLRRENAELTAAYNDLNEDFENHKAEHGSVVTSNRDLTARIDALKANLIEYEERYEMCKNENAETVHQLEKLSNDFERLRLSFENSKTKSASDAVDEVERLRTELDASKDDREKLRADVERFRSAIGIIDTELNRLRESNDRLVQDNKVMGASLDKFAEIRDMLENSDSELKNLRKKFFQLQSEHELKEKQWREQLLELSEALDDARRRLEEYQRETAMRQSRSSETALSAEIIELKSEEAKVTTSSEGTVDSNNGWEKMADWDATAPTNGSSSANGSNNCTIMNELREALAVVTEKTEECEELRRQKHELDKEVGPLDLRQTCIDELMVQMNVLQSQQHVHAETFAQLRGWANELERDKLELERNLVHTKEKLEEVQKQLDAVKGEELINVKQVDSIQQIIEEYEQKMRDQDAAHEEALRNTSMEHMNVLDEIENKLKAAEDEIKQLRQQNEAAEQFQQTEENVKLLHINTELMEAVQRQNELEKANCELQHKLNETSAQLTESERLRVELIELVEQKHTESVKYHNQLQTVLVEKEQQSITFASYAERLPILEQELKFCAEVRDKALRECERLRDHLLTIEEASTKDALAGEERETELRQRIRILEQKTEESADNVIESANAYQRQIAELTDELDFMKSEKISIVNRLQEREKTLADTKMALSNLQNVLRDIGIDHEAQMLQYENTVAELKKNMENLSQEIVQFKQAQDTIEAEKQFLEEKTMHLKEEITKKNAMIEELEANLDEHAQLAVASVSSYTIDDQVLRQLFMSYFTADKDKQPEIAVLLASVLGYSQEEIAKINAASHSSSRGWFGFSGSSRLSQQNISLAEQFVRFLEKESLTTPHSLPVQESKIAIYGIGDRKYIPAKSRIFLNQNCPLLSTTLFDTLLAVAGANIPTSYYQSEEIETIRSNIPMECSRTSSATDLHSILNP</sequence>
<evidence type="ECO:0000313" key="6">
    <source>
        <dbReference type="EMBL" id="CAG9540253.1"/>
    </source>
</evidence>
<keyword evidence="7" id="KW-1185">Reference proteome</keyword>
<dbReference type="GO" id="GO:0005794">
    <property type="term" value="C:Golgi apparatus"/>
    <property type="evidence" value="ECO:0007669"/>
    <property type="project" value="UniProtKB-SubCell"/>
</dbReference>
<reference evidence="6" key="1">
    <citation type="submission" date="2021-09" db="EMBL/GenBank/DDBJ databases">
        <authorList>
            <consortium name="Pathogen Informatics"/>
        </authorList>
    </citation>
    <scope>NUCLEOTIDE SEQUENCE</scope>
</reference>
<accession>A0A8J2MUG8</accession>
<feature type="coiled-coil region" evidence="4">
    <location>
        <begin position="128"/>
        <end position="525"/>
    </location>
</feature>
<comment type="subcellular location">
    <subcellularLocation>
        <location evidence="1">Golgi apparatus</location>
    </subcellularLocation>
</comment>
<evidence type="ECO:0000256" key="3">
    <source>
        <dbReference type="ARBA" id="ARBA00023054"/>
    </source>
</evidence>
<feature type="coiled-coil region" evidence="4">
    <location>
        <begin position="753"/>
        <end position="897"/>
    </location>
</feature>
<evidence type="ECO:0000259" key="5">
    <source>
        <dbReference type="PROSITE" id="PS50913"/>
    </source>
</evidence>
<evidence type="ECO:0000256" key="4">
    <source>
        <dbReference type="SAM" id="Coils"/>
    </source>
</evidence>
<dbReference type="Proteomes" id="UP000746747">
    <property type="component" value="Unassembled WGS sequence"/>
</dbReference>
<dbReference type="PANTHER" id="PTHR18921:SF2">
    <property type="entry name" value="THYROID RECEPTOR-INTERACTING PROTEIN 11"/>
    <property type="match status" value="1"/>
</dbReference>
<comment type="caution">
    <text evidence="6">The sequence shown here is derived from an EMBL/GenBank/DDBJ whole genome shotgun (WGS) entry which is preliminary data.</text>
</comment>
<keyword evidence="2" id="KW-0333">Golgi apparatus</keyword>
<feature type="coiled-coil region" evidence="4">
    <location>
        <begin position="557"/>
        <end position="623"/>
    </location>
</feature>
<dbReference type="GO" id="GO:0007030">
    <property type="term" value="P:Golgi organization"/>
    <property type="evidence" value="ECO:0007669"/>
    <property type="project" value="TreeGrafter"/>
</dbReference>
<dbReference type="PANTHER" id="PTHR18921">
    <property type="entry name" value="MYOSIN HEAVY CHAIN - RELATED"/>
    <property type="match status" value="1"/>
</dbReference>